<dbReference type="EMBL" id="BMVC01000010">
    <property type="protein sequence ID" value="GHD03547.1"/>
    <property type="molecule type" value="Genomic_DNA"/>
</dbReference>
<comment type="caution">
    <text evidence="1">The sequence shown here is derived from an EMBL/GenBank/DDBJ whole genome shotgun (WGS) entry which is preliminary data.</text>
</comment>
<name>A0A919CC41_9ACTN</name>
<reference evidence="1" key="2">
    <citation type="submission" date="2020-09" db="EMBL/GenBank/DDBJ databases">
        <authorList>
            <person name="Sun Q."/>
            <person name="Ohkuma M."/>
        </authorList>
    </citation>
    <scope>NUCLEOTIDE SEQUENCE</scope>
    <source>
        <strain evidence="1">JCM 4637</strain>
    </source>
</reference>
<protein>
    <submittedName>
        <fullName evidence="1">Uncharacterized protein</fullName>
    </submittedName>
</protein>
<proteinExistence type="predicted"/>
<dbReference type="AlphaFoldDB" id="A0A919CC41"/>
<organism evidence="1 2">
    <name type="scientific">Streptomyces finlayi</name>
    <dbReference type="NCBI Taxonomy" id="67296"/>
    <lineage>
        <taxon>Bacteria</taxon>
        <taxon>Bacillati</taxon>
        <taxon>Actinomycetota</taxon>
        <taxon>Actinomycetes</taxon>
        <taxon>Kitasatosporales</taxon>
        <taxon>Streptomycetaceae</taxon>
        <taxon>Streptomyces</taxon>
    </lineage>
</organism>
<reference evidence="1" key="1">
    <citation type="journal article" date="2014" name="Int. J. Syst. Evol. Microbiol.">
        <title>Complete genome sequence of Corynebacterium casei LMG S-19264T (=DSM 44701T), isolated from a smear-ripened cheese.</title>
        <authorList>
            <consortium name="US DOE Joint Genome Institute (JGI-PGF)"/>
            <person name="Walter F."/>
            <person name="Albersmeier A."/>
            <person name="Kalinowski J."/>
            <person name="Ruckert C."/>
        </authorList>
    </citation>
    <scope>NUCLEOTIDE SEQUENCE</scope>
    <source>
        <strain evidence="1">JCM 4637</strain>
    </source>
</reference>
<evidence type="ECO:0000313" key="1">
    <source>
        <dbReference type="EMBL" id="GHD03547.1"/>
    </source>
</evidence>
<gene>
    <name evidence="1" type="ORF">GCM10010334_51510</name>
</gene>
<sequence length="80" mass="8852">MVVIRQTTTGGTPMLSDYEARRPTTYLLKEPRLEPTPIPGCGGCLSICVRRENCRSVGDFSGVSDCNVELREHQDARHCA</sequence>
<dbReference type="Proteomes" id="UP000638353">
    <property type="component" value="Unassembled WGS sequence"/>
</dbReference>
<evidence type="ECO:0000313" key="2">
    <source>
        <dbReference type="Proteomes" id="UP000638353"/>
    </source>
</evidence>
<accession>A0A919CC41</accession>